<name>A0A074Z7F3_OPIVI</name>
<protein>
    <submittedName>
        <fullName evidence="1">Uncharacterized protein</fullName>
    </submittedName>
</protein>
<feature type="non-terminal residue" evidence="1">
    <location>
        <position position="97"/>
    </location>
</feature>
<evidence type="ECO:0000313" key="2">
    <source>
        <dbReference type="Proteomes" id="UP000054324"/>
    </source>
</evidence>
<dbReference type="RefSeq" id="XP_009177124.1">
    <property type="nucleotide sequence ID" value="XM_009178860.1"/>
</dbReference>
<accession>A0A074Z7F3</accession>
<dbReference type="KEGG" id="ovi:T265_15649"/>
<dbReference type="EMBL" id="KL597320">
    <property type="protein sequence ID" value="KER19130.1"/>
    <property type="molecule type" value="Genomic_DNA"/>
</dbReference>
<organism evidence="1 2">
    <name type="scientific">Opisthorchis viverrini</name>
    <name type="common">Southeast Asian liver fluke</name>
    <dbReference type="NCBI Taxonomy" id="6198"/>
    <lineage>
        <taxon>Eukaryota</taxon>
        <taxon>Metazoa</taxon>
        <taxon>Spiralia</taxon>
        <taxon>Lophotrochozoa</taxon>
        <taxon>Platyhelminthes</taxon>
        <taxon>Trematoda</taxon>
        <taxon>Digenea</taxon>
        <taxon>Opisthorchiida</taxon>
        <taxon>Opisthorchiata</taxon>
        <taxon>Opisthorchiidae</taxon>
        <taxon>Opisthorchis</taxon>
    </lineage>
</organism>
<dbReference type="Proteomes" id="UP000054324">
    <property type="component" value="Unassembled WGS sequence"/>
</dbReference>
<dbReference type="AlphaFoldDB" id="A0A074Z7F3"/>
<reference evidence="1 2" key="1">
    <citation type="submission" date="2013-11" db="EMBL/GenBank/DDBJ databases">
        <title>Opisthorchis viverrini - life in the bile duct.</title>
        <authorList>
            <person name="Young N.D."/>
            <person name="Nagarajan N."/>
            <person name="Lin S.J."/>
            <person name="Korhonen P.K."/>
            <person name="Jex A.R."/>
            <person name="Hall R.S."/>
            <person name="Safavi-Hemami H."/>
            <person name="Kaewkong W."/>
            <person name="Bertrand D."/>
            <person name="Gao S."/>
            <person name="Seet Q."/>
            <person name="Wongkham S."/>
            <person name="Teh B.T."/>
            <person name="Wongkham C."/>
            <person name="Intapan P.M."/>
            <person name="Maleewong W."/>
            <person name="Yang X."/>
            <person name="Hu M."/>
            <person name="Wang Z."/>
            <person name="Hofmann A."/>
            <person name="Sternberg P.W."/>
            <person name="Tan P."/>
            <person name="Wang J."/>
            <person name="Gasser R.B."/>
        </authorList>
    </citation>
    <scope>NUCLEOTIDE SEQUENCE [LARGE SCALE GENOMIC DNA]</scope>
</reference>
<keyword evidence="2" id="KW-1185">Reference proteome</keyword>
<dbReference type="CTD" id="20329814"/>
<dbReference type="GeneID" id="20329814"/>
<sequence>MFEVIAGAELTLNDFERLPPECCQPSPSLPRFHGTGHIAPPSQAFRMHTLSLTPADKTGKPNAREHQGINLYGFPSPHISKLSSHSFIFHKISKTII</sequence>
<gene>
    <name evidence="1" type="ORF">T265_15649</name>
</gene>
<proteinExistence type="predicted"/>
<evidence type="ECO:0000313" key="1">
    <source>
        <dbReference type="EMBL" id="KER19130.1"/>
    </source>
</evidence>